<keyword evidence="1" id="KW-0472">Membrane</keyword>
<comment type="caution">
    <text evidence="2">The sequence shown here is derived from an EMBL/GenBank/DDBJ whole genome shotgun (WGS) entry which is preliminary data.</text>
</comment>
<accession>A0A835F576</accession>
<gene>
    <name evidence="2" type="ORF">HU200_018186</name>
</gene>
<organism evidence="2 3">
    <name type="scientific">Digitaria exilis</name>
    <dbReference type="NCBI Taxonomy" id="1010633"/>
    <lineage>
        <taxon>Eukaryota</taxon>
        <taxon>Viridiplantae</taxon>
        <taxon>Streptophyta</taxon>
        <taxon>Embryophyta</taxon>
        <taxon>Tracheophyta</taxon>
        <taxon>Spermatophyta</taxon>
        <taxon>Magnoliopsida</taxon>
        <taxon>Liliopsida</taxon>
        <taxon>Poales</taxon>
        <taxon>Poaceae</taxon>
        <taxon>PACMAD clade</taxon>
        <taxon>Panicoideae</taxon>
        <taxon>Panicodae</taxon>
        <taxon>Paniceae</taxon>
        <taxon>Anthephorinae</taxon>
        <taxon>Digitaria</taxon>
    </lineage>
</organism>
<reference evidence="2" key="1">
    <citation type="submission" date="2020-07" db="EMBL/GenBank/DDBJ databases">
        <title>Genome sequence and genetic diversity analysis of an under-domesticated orphan crop, white fonio (Digitaria exilis).</title>
        <authorList>
            <person name="Bennetzen J.L."/>
            <person name="Chen S."/>
            <person name="Ma X."/>
            <person name="Wang X."/>
            <person name="Yssel A.E.J."/>
            <person name="Chaluvadi S.R."/>
            <person name="Johnson M."/>
            <person name="Gangashetty P."/>
            <person name="Hamidou F."/>
            <person name="Sanogo M.D."/>
            <person name="Zwaenepoel A."/>
            <person name="Wallace J."/>
            <person name="Van De Peer Y."/>
            <person name="Van Deynze A."/>
        </authorList>
    </citation>
    <scope>NUCLEOTIDE SEQUENCE</scope>
    <source>
        <tissue evidence="2">Leaves</tissue>
    </source>
</reference>
<protein>
    <submittedName>
        <fullName evidence="2">Uncharacterized protein</fullName>
    </submittedName>
</protein>
<feature type="transmembrane region" description="Helical" evidence="1">
    <location>
        <begin position="78"/>
        <end position="98"/>
    </location>
</feature>
<evidence type="ECO:0000313" key="3">
    <source>
        <dbReference type="Proteomes" id="UP000636709"/>
    </source>
</evidence>
<dbReference type="OrthoDB" id="5296287at2759"/>
<proteinExistence type="predicted"/>
<evidence type="ECO:0000256" key="1">
    <source>
        <dbReference type="SAM" id="Phobius"/>
    </source>
</evidence>
<dbReference type="Proteomes" id="UP000636709">
    <property type="component" value="Unassembled WGS sequence"/>
</dbReference>
<name>A0A835F576_9POAL</name>
<dbReference type="EMBL" id="JACEFO010001626">
    <property type="protein sequence ID" value="KAF8728891.1"/>
    <property type="molecule type" value="Genomic_DNA"/>
</dbReference>
<evidence type="ECO:0000313" key="2">
    <source>
        <dbReference type="EMBL" id="KAF8728891.1"/>
    </source>
</evidence>
<sequence length="154" mass="16950">MVNAYCAALEGTGTRVGAELVSFFATSTAYNVILIYAIEPFPDVVAELGGGDGVRLPMVLAWVGWGGGARARRRERTLWWSFAVFGIAIGCSGIFAALPAGDEREELVGHHGGGGGAQRGRRRLILRQKHSRRRCQEQRWCPRSISIQWRSYSE</sequence>
<dbReference type="AlphaFoldDB" id="A0A835F576"/>
<keyword evidence="1" id="KW-1133">Transmembrane helix</keyword>
<keyword evidence="3" id="KW-1185">Reference proteome</keyword>
<keyword evidence="1" id="KW-0812">Transmembrane</keyword>